<feature type="transmembrane region" description="Helical" evidence="1">
    <location>
        <begin position="50"/>
        <end position="75"/>
    </location>
</feature>
<reference evidence="2 3" key="1">
    <citation type="submission" date="2022-10" db="EMBL/GenBank/DDBJ databases">
        <title>Genomic of Burkholderia cepacia PN-1.</title>
        <authorList>
            <person name="Yang Y."/>
            <person name="Guan H."/>
            <person name="Huang J."/>
        </authorList>
    </citation>
    <scope>NUCLEOTIDE SEQUENCE [LARGE SCALE GENOMIC DNA]</scope>
    <source>
        <strain evidence="2 3">PN-1</strain>
    </source>
</reference>
<sequence>MKRLAVAVPGFLWGVLVTWLSLYTFSRIHWPATPARSTGCNDMEHCAPHAMFIAGLLVLTLWPSVVLALINALAYRRWSLRKWGVTFVAATLFVVLFHLGTYAAPALGIFN</sequence>
<evidence type="ECO:0000313" key="3">
    <source>
        <dbReference type="Proteomes" id="UP001448498"/>
    </source>
</evidence>
<evidence type="ECO:0000256" key="1">
    <source>
        <dbReference type="SAM" id="Phobius"/>
    </source>
</evidence>
<organism evidence="2 3">
    <name type="scientific">Burkholderia arboris</name>
    <dbReference type="NCBI Taxonomy" id="488730"/>
    <lineage>
        <taxon>Bacteria</taxon>
        <taxon>Pseudomonadati</taxon>
        <taxon>Pseudomonadota</taxon>
        <taxon>Betaproteobacteria</taxon>
        <taxon>Burkholderiales</taxon>
        <taxon>Burkholderiaceae</taxon>
        <taxon>Burkholderia</taxon>
        <taxon>Burkholderia cepacia complex</taxon>
    </lineage>
</organism>
<feature type="transmembrane region" description="Helical" evidence="1">
    <location>
        <begin position="87"/>
        <end position="110"/>
    </location>
</feature>
<dbReference type="Proteomes" id="UP001448498">
    <property type="component" value="Chromosome 3"/>
</dbReference>
<proteinExistence type="predicted"/>
<keyword evidence="3" id="KW-1185">Reference proteome</keyword>
<evidence type="ECO:0000313" key="2">
    <source>
        <dbReference type="EMBL" id="XAE49988.1"/>
    </source>
</evidence>
<keyword evidence="1" id="KW-0812">Transmembrane</keyword>
<name>A0ABZ3DLG6_9BURK</name>
<dbReference type="RefSeq" id="WP_256086418.1">
    <property type="nucleotide sequence ID" value="NZ_CP101525.1"/>
</dbReference>
<accession>A0ABZ3DLG6</accession>
<evidence type="ECO:0008006" key="4">
    <source>
        <dbReference type="Google" id="ProtNLM"/>
    </source>
</evidence>
<keyword evidence="1" id="KW-1133">Transmembrane helix</keyword>
<keyword evidence="1" id="KW-0472">Membrane</keyword>
<dbReference type="EMBL" id="CP109822">
    <property type="protein sequence ID" value="XAE49988.1"/>
    <property type="molecule type" value="Genomic_DNA"/>
</dbReference>
<protein>
    <recommendedName>
        <fullName evidence="4">Transmembrane protein</fullName>
    </recommendedName>
</protein>
<gene>
    <name evidence="2" type="ORF">OHZ10_26215</name>
</gene>